<evidence type="ECO:0000256" key="1">
    <source>
        <dbReference type="SAM" id="MobiDB-lite"/>
    </source>
</evidence>
<keyword evidence="2" id="KW-0812">Transmembrane</keyword>
<dbReference type="AlphaFoldDB" id="A0A0H2VIJ4"/>
<feature type="compositionally biased region" description="Basic and acidic residues" evidence="1">
    <location>
        <begin position="14"/>
        <end position="37"/>
    </location>
</feature>
<feature type="region of interest" description="Disordered" evidence="1">
    <location>
        <begin position="14"/>
        <end position="39"/>
    </location>
</feature>
<dbReference type="PATRIC" id="fig|176280.10.peg.2082"/>
<organism evidence="3 4">
    <name type="scientific">Staphylococcus epidermidis (strain ATCC 12228 / FDA PCI 1200)</name>
    <dbReference type="NCBI Taxonomy" id="176280"/>
    <lineage>
        <taxon>Bacteria</taxon>
        <taxon>Bacillati</taxon>
        <taxon>Bacillota</taxon>
        <taxon>Bacilli</taxon>
        <taxon>Bacillales</taxon>
        <taxon>Staphylococcaceae</taxon>
        <taxon>Staphylococcus</taxon>
    </lineage>
</organism>
<dbReference type="eggNOG" id="ENOG50305E8">
    <property type="taxonomic scope" value="Bacteria"/>
</dbReference>
<dbReference type="EMBL" id="AE015929">
    <property type="protein sequence ID" value="AAO05775.1"/>
    <property type="molecule type" value="Genomic_DNA"/>
</dbReference>
<sequence length="98" mass="11440">MLLFIGGPIMDKINKEDTDTKKDSNNNYKHQNDHIDRQGLNGYQKTDLDLEIERELQEMMENGESNKETKSKHFKILSFVSMIVIVVIAIIRFIQKTI</sequence>
<dbReference type="KEGG" id="sep:SE_2133"/>
<evidence type="ECO:0000256" key="2">
    <source>
        <dbReference type="SAM" id="Phobius"/>
    </source>
</evidence>
<feature type="transmembrane region" description="Helical" evidence="2">
    <location>
        <begin position="76"/>
        <end position="94"/>
    </location>
</feature>
<gene>
    <name evidence="3" type="ordered locus">SE_2133</name>
</gene>
<dbReference type="Proteomes" id="UP000001411">
    <property type="component" value="Chromosome"/>
</dbReference>
<proteinExistence type="predicted"/>
<keyword evidence="2" id="KW-1133">Transmembrane helix</keyword>
<dbReference type="HOGENOM" id="CLU_182339_0_0_9"/>
<protein>
    <submittedName>
        <fullName evidence="3">Uncharacterized protein</fullName>
    </submittedName>
</protein>
<evidence type="ECO:0000313" key="4">
    <source>
        <dbReference type="Proteomes" id="UP000001411"/>
    </source>
</evidence>
<name>A0A0H2VIJ4_STAES</name>
<keyword evidence="2" id="KW-0472">Membrane</keyword>
<evidence type="ECO:0000313" key="3">
    <source>
        <dbReference type="EMBL" id="AAO05775.1"/>
    </source>
</evidence>
<accession>A0A0H2VIJ4</accession>
<reference evidence="3 4" key="1">
    <citation type="journal article" date="2003" name="Mol. Microbiol.">
        <title>Genome-based analysis of virulence genes in a non-biofilm-forming Staphylococcus epidermidis strain (ATCC 12228).</title>
        <authorList>
            <person name="Zhang Y.Q."/>
            <person name="Ren S.X."/>
            <person name="Li H.L."/>
            <person name="Wang Y.X."/>
            <person name="Fu G."/>
            <person name="Yang J."/>
            <person name="Qin Z.Q."/>
            <person name="Miao Y.G."/>
            <person name="Wang W.Y."/>
            <person name="Chen R.S."/>
            <person name="Shen Y."/>
            <person name="Chen Z."/>
            <person name="Yuan Z.H."/>
            <person name="Zhao G.P."/>
            <person name="Qu D."/>
            <person name="Danchin A."/>
            <person name="Wen Y.M."/>
        </authorList>
    </citation>
    <scope>NUCLEOTIDE SEQUENCE [LARGE SCALE GENOMIC DNA]</scope>
    <source>
        <strain evidence="4">ATCC 12228 / FDA PCI 1200</strain>
    </source>
</reference>
<dbReference type="OrthoDB" id="2405824at2"/>